<reference evidence="9" key="1">
    <citation type="submission" date="2017-04" db="EMBL/GenBank/DDBJ databases">
        <title>Function of individual gut microbiota members based on whole genome sequencing of pure cultures obtained from chicken caecum.</title>
        <authorList>
            <person name="Medvecky M."/>
            <person name="Cejkova D."/>
            <person name="Polansky O."/>
            <person name="Karasova D."/>
            <person name="Kubasova T."/>
            <person name="Cizek A."/>
            <person name="Rychlik I."/>
        </authorList>
    </citation>
    <scope>NUCLEOTIDE SEQUENCE [LARGE SCALE GENOMIC DNA]</scope>
    <source>
        <strain evidence="9">An149</strain>
    </source>
</reference>
<dbReference type="Proteomes" id="UP000196258">
    <property type="component" value="Unassembled WGS sequence"/>
</dbReference>
<comment type="subcellular location">
    <subcellularLocation>
        <location evidence="1">Membrane</location>
        <topology evidence="1">Multi-pass membrane protein</topology>
    </subcellularLocation>
</comment>
<name>A0A1Y4QGP4_9FIRM</name>
<evidence type="ECO:0000313" key="9">
    <source>
        <dbReference type="Proteomes" id="UP000196258"/>
    </source>
</evidence>
<dbReference type="EMBL" id="NFLB01000011">
    <property type="protein sequence ID" value="OUQ04426.1"/>
    <property type="molecule type" value="Genomic_DNA"/>
</dbReference>
<dbReference type="AlphaFoldDB" id="A0A1Y4QGP4"/>
<reference evidence="8" key="2">
    <citation type="journal article" date="2018" name="BMC Genomics">
        <title>Whole genome sequencing and function prediction of 133 gut anaerobes isolated from chicken caecum in pure cultures.</title>
        <authorList>
            <person name="Medvecky M."/>
            <person name="Cejkova D."/>
            <person name="Polansky O."/>
            <person name="Karasova D."/>
            <person name="Kubasova T."/>
            <person name="Cizek A."/>
            <person name="Rychlik I."/>
        </authorList>
    </citation>
    <scope>NUCLEOTIDE SEQUENCE</scope>
    <source>
        <strain evidence="8">An149</strain>
    </source>
</reference>
<reference evidence="7" key="3">
    <citation type="journal article" date="2021" name="PeerJ">
        <title>Extensive microbial diversity within the chicken gut microbiome revealed by metagenomics and culture.</title>
        <authorList>
            <person name="Gilroy R."/>
            <person name="Ravi A."/>
            <person name="Getino M."/>
            <person name="Pursley I."/>
            <person name="Horton D.L."/>
            <person name="Alikhan N.F."/>
            <person name="Baker D."/>
            <person name="Gharbi K."/>
            <person name="Hall N."/>
            <person name="Watson M."/>
            <person name="Adriaenssens E.M."/>
            <person name="Foster-Nyarko E."/>
            <person name="Jarju S."/>
            <person name="Secka A."/>
            <person name="Antonio M."/>
            <person name="Oren A."/>
            <person name="Chaudhuri R.R."/>
            <person name="La Ragione R."/>
            <person name="Hildebrand F."/>
            <person name="Pallen M.J."/>
        </authorList>
    </citation>
    <scope>NUCLEOTIDE SEQUENCE</scope>
    <source>
        <strain evidence="7">CHK193-16274</strain>
    </source>
</reference>
<keyword evidence="4 5" id="KW-0472">Membrane</keyword>
<feature type="transmembrane region" description="Helical" evidence="5">
    <location>
        <begin position="148"/>
        <end position="169"/>
    </location>
</feature>
<evidence type="ECO:0000313" key="7">
    <source>
        <dbReference type="EMBL" id="HJF41500.1"/>
    </source>
</evidence>
<feature type="transmembrane region" description="Helical" evidence="5">
    <location>
        <begin position="121"/>
        <end position="141"/>
    </location>
</feature>
<feature type="transmembrane region" description="Helical" evidence="5">
    <location>
        <begin position="94"/>
        <end position="115"/>
    </location>
</feature>
<keyword evidence="8" id="KW-0378">Hydrolase</keyword>
<dbReference type="GO" id="GO:0004252">
    <property type="term" value="F:serine-type endopeptidase activity"/>
    <property type="evidence" value="ECO:0007669"/>
    <property type="project" value="InterPro"/>
</dbReference>
<accession>A0A1Y4QGP4</accession>
<dbReference type="GO" id="GO:0006508">
    <property type="term" value="P:proteolysis"/>
    <property type="evidence" value="ECO:0007669"/>
    <property type="project" value="UniProtKB-KW"/>
</dbReference>
<feature type="transmembrane region" description="Helical" evidence="5">
    <location>
        <begin position="7"/>
        <end position="25"/>
    </location>
</feature>
<feature type="domain" description="Peptidase S54 rhomboid" evidence="6">
    <location>
        <begin position="54"/>
        <end position="194"/>
    </location>
</feature>
<dbReference type="EMBL" id="DYWV01000385">
    <property type="protein sequence ID" value="HJF41500.1"/>
    <property type="molecule type" value="Genomic_DNA"/>
</dbReference>
<sequence length="214" mass="23790">MKFDYRKYPITSVVIGICVIVYIYTTLKYGIEMNVYQGIESGGFNPILVIHLKDYYRLITANFIHFGLMHIFCNCYSLLNFGSVMEYLLGQKRYTIVMIASMLATTIFPCALYLINGSGANSVMGGISGAIFGLMGALLALAMKFKSVYAYVFKQIASSVILMLLISFLVPSISLVGHVSGMIGGFIAMLLIIKFMPLDIWKSHGTHSNYNTFN</sequence>
<comment type="caution">
    <text evidence="8">The sequence shown here is derived from an EMBL/GenBank/DDBJ whole genome shotgun (WGS) entry which is preliminary data.</text>
</comment>
<evidence type="ECO:0000256" key="4">
    <source>
        <dbReference type="ARBA" id="ARBA00023136"/>
    </source>
</evidence>
<proteinExistence type="predicted"/>
<dbReference type="SUPFAM" id="SSF144091">
    <property type="entry name" value="Rhomboid-like"/>
    <property type="match status" value="1"/>
</dbReference>
<gene>
    <name evidence="8" type="ORF">B5E91_09735</name>
    <name evidence="7" type="ORF">K8V91_11305</name>
</gene>
<feature type="transmembrane region" description="Helical" evidence="5">
    <location>
        <begin position="175"/>
        <end position="193"/>
    </location>
</feature>
<organism evidence="8 9">
    <name type="scientific">Thomasclavelia spiroformis</name>
    <dbReference type="NCBI Taxonomy" id="29348"/>
    <lineage>
        <taxon>Bacteria</taxon>
        <taxon>Bacillati</taxon>
        <taxon>Bacillota</taxon>
        <taxon>Erysipelotrichia</taxon>
        <taxon>Erysipelotrichales</taxon>
        <taxon>Coprobacillaceae</taxon>
        <taxon>Thomasclavelia</taxon>
    </lineage>
</organism>
<dbReference type="PANTHER" id="PTHR43066:SF11">
    <property type="entry name" value="PEPTIDASE S54 RHOMBOID DOMAIN-CONTAINING PROTEIN"/>
    <property type="match status" value="1"/>
</dbReference>
<evidence type="ECO:0000256" key="2">
    <source>
        <dbReference type="ARBA" id="ARBA00022692"/>
    </source>
</evidence>
<dbReference type="InterPro" id="IPR022764">
    <property type="entry name" value="Peptidase_S54_rhomboid_dom"/>
</dbReference>
<dbReference type="GO" id="GO:0016020">
    <property type="term" value="C:membrane"/>
    <property type="evidence" value="ECO:0007669"/>
    <property type="project" value="UniProtKB-SubCell"/>
</dbReference>
<evidence type="ECO:0000256" key="1">
    <source>
        <dbReference type="ARBA" id="ARBA00004141"/>
    </source>
</evidence>
<evidence type="ECO:0000256" key="5">
    <source>
        <dbReference type="SAM" id="Phobius"/>
    </source>
</evidence>
<dbReference type="Gene3D" id="1.20.1540.10">
    <property type="entry name" value="Rhomboid-like"/>
    <property type="match status" value="1"/>
</dbReference>
<dbReference type="Proteomes" id="UP000749320">
    <property type="component" value="Unassembled WGS sequence"/>
</dbReference>
<keyword evidence="3 5" id="KW-1133">Transmembrane helix</keyword>
<protein>
    <submittedName>
        <fullName evidence="8">Rhomboid family intramembrane serine protease</fullName>
    </submittedName>
</protein>
<dbReference type="RefSeq" id="WP_087257200.1">
    <property type="nucleotide sequence ID" value="NZ_CAJFOD010000087.1"/>
</dbReference>
<evidence type="ECO:0000256" key="3">
    <source>
        <dbReference type="ARBA" id="ARBA00022989"/>
    </source>
</evidence>
<dbReference type="PANTHER" id="PTHR43066">
    <property type="entry name" value="RHOMBOID-RELATED PROTEIN"/>
    <property type="match status" value="1"/>
</dbReference>
<feature type="transmembrane region" description="Helical" evidence="5">
    <location>
        <begin position="63"/>
        <end position="82"/>
    </location>
</feature>
<evidence type="ECO:0000313" key="8">
    <source>
        <dbReference type="EMBL" id="OUQ04426.1"/>
    </source>
</evidence>
<evidence type="ECO:0000259" key="6">
    <source>
        <dbReference type="Pfam" id="PF01694"/>
    </source>
</evidence>
<reference evidence="7" key="4">
    <citation type="submission" date="2021-09" db="EMBL/GenBank/DDBJ databases">
        <authorList>
            <person name="Gilroy R."/>
        </authorList>
    </citation>
    <scope>NUCLEOTIDE SEQUENCE</scope>
    <source>
        <strain evidence="7">CHK193-16274</strain>
    </source>
</reference>
<dbReference type="Pfam" id="PF01694">
    <property type="entry name" value="Rhomboid"/>
    <property type="match status" value="1"/>
</dbReference>
<keyword evidence="2 5" id="KW-0812">Transmembrane</keyword>
<dbReference type="InterPro" id="IPR035952">
    <property type="entry name" value="Rhomboid-like_sf"/>
</dbReference>
<keyword evidence="8" id="KW-0645">Protease</keyword>